<evidence type="ECO:0000313" key="4">
    <source>
        <dbReference type="Proteomes" id="UP001321486"/>
    </source>
</evidence>
<dbReference type="EMBL" id="AP027732">
    <property type="protein sequence ID" value="BDZ51028.1"/>
    <property type="molecule type" value="Genomic_DNA"/>
</dbReference>
<sequence>MNRFLRWVRGHRSFAATGLSAIVIGLVATTIGLTSSGYQAQRLSLDDGTVWVANDSLTAIGRANPGVLELNSAVRSTGADLSVVQDASHVLLLDRSDATVGVVDPATASIAQTVPLPPNDPDVLLAGNTAVVVSGKTGEFWTSSVSGLDAFDATSQAELSLGAGVSTGLTPSGTLIAYSADSGEVTRVDDVAQFGVSATDTLKLPKSGTYQVASVGSHWAVLNTKSGLLVVDGHRVDLSTRVQGRVALQQSADSGSSVLVSSSSGLLSVSFRGAVSTRVSDRDGTAARPVTVGGCSYAAWADGAGWNDCASSTGTVMKLPSMPGSADLVFGVNGSHVVLNDTSGGSSWAVQRRGQLIDNWRDLITDEKDQQQKPTENTDDQQKLEVQQKPPVAVDDVLGARPGRATILPVLLNDYDPNGDPIVVTSATDVPKSVGRIDVIQNRQQLLLTLAGSASGVVSFDYTISDGRGGTSTAKVTVSIRQPGENSPPQQVRAEHAVVSSSGRVTVDTLGSWVDPDGDPFYLTGASGGDGGTVTYKPTGEVVYQDSGKGPSTQEIVLTMSDGTAVGRGILKITVAAGGDVPITAESFPVQAYKGEAMTISPLQYASGARGHSSSTAFRRRRA</sequence>
<evidence type="ECO:0000256" key="2">
    <source>
        <dbReference type="SAM" id="Phobius"/>
    </source>
</evidence>
<keyword evidence="2" id="KW-0472">Membrane</keyword>
<proteinExistence type="predicted"/>
<organism evidence="3 4">
    <name type="scientific">Frondihabitans sucicola</name>
    <dbReference type="NCBI Taxonomy" id="1268041"/>
    <lineage>
        <taxon>Bacteria</taxon>
        <taxon>Bacillati</taxon>
        <taxon>Actinomycetota</taxon>
        <taxon>Actinomycetes</taxon>
        <taxon>Micrococcales</taxon>
        <taxon>Microbacteriaceae</taxon>
        <taxon>Frondihabitans</taxon>
    </lineage>
</organism>
<gene>
    <name evidence="3" type="ORF">GCM10025867_32690</name>
</gene>
<protein>
    <recommendedName>
        <fullName evidence="5">Fibronectin type III domain-containing protein</fullName>
    </recommendedName>
</protein>
<keyword evidence="4" id="KW-1185">Reference proteome</keyword>
<dbReference type="RefSeq" id="WP_286343889.1">
    <property type="nucleotide sequence ID" value="NZ_AP027732.1"/>
</dbReference>
<accession>A0ABN6Y1G4</accession>
<reference evidence="4" key="1">
    <citation type="journal article" date="2019" name="Int. J. Syst. Evol. Microbiol.">
        <title>The Global Catalogue of Microorganisms (GCM) 10K type strain sequencing project: providing services to taxonomists for standard genome sequencing and annotation.</title>
        <authorList>
            <consortium name="The Broad Institute Genomics Platform"/>
            <consortium name="The Broad Institute Genome Sequencing Center for Infectious Disease"/>
            <person name="Wu L."/>
            <person name="Ma J."/>
        </authorList>
    </citation>
    <scope>NUCLEOTIDE SEQUENCE [LARGE SCALE GENOMIC DNA]</scope>
    <source>
        <strain evidence="4">NBRC 108728</strain>
    </source>
</reference>
<dbReference type="Pfam" id="PF17963">
    <property type="entry name" value="Big_9"/>
    <property type="match status" value="2"/>
</dbReference>
<evidence type="ECO:0000313" key="3">
    <source>
        <dbReference type="EMBL" id="BDZ51028.1"/>
    </source>
</evidence>
<name>A0ABN6Y1G4_9MICO</name>
<feature type="region of interest" description="Disordered" evidence="1">
    <location>
        <begin position="367"/>
        <end position="388"/>
    </location>
</feature>
<feature type="transmembrane region" description="Helical" evidence="2">
    <location>
        <begin position="12"/>
        <end position="33"/>
    </location>
</feature>
<keyword evidence="2" id="KW-0812">Transmembrane</keyword>
<dbReference type="Proteomes" id="UP001321486">
    <property type="component" value="Chromosome"/>
</dbReference>
<evidence type="ECO:0000256" key="1">
    <source>
        <dbReference type="SAM" id="MobiDB-lite"/>
    </source>
</evidence>
<evidence type="ECO:0008006" key="5">
    <source>
        <dbReference type="Google" id="ProtNLM"/>
    </source>
</evidence>
<keyword evidence="2" id="KW-1133">Transmembrane helix</keyword>